<dbReference type="Pfam" id="PF00188">
    <property type="entry name" value="CAP"/>
    <property type="match status" value="1"/>
</dbReference>
<dbReference type="InterPro" id="IPR007627">
    <property type="entry name" value="RNA_pol_sigma70_r2"/>
</dbReference>
<sequence length="584" mass="60675">MASPVRAAVVCASVARGCVACDPVACASSVSVSLDMSLPAPALSRRDCLPAPAYWLTTGRGADNKTPRGDLAHIPVANRTKGVNGVDSTALVIAARNGDRAAGERLAAQYLPLVYNVVGRALNGHPDVDDVVQETMLRALSGLPALRDPARFRSWLVAIAMNQVRSRWSNLGHRPAPLEETDDPADPAADFVDLTILRLELSGQRRETAEATRWLDVIERDVLSLWWLETAGDLTRSELAEALGLSPQHAAVRVQRVKNQLDVGRTVVRALASDPRCPALEDLLGDWDGTPTPLWRKRIARHVRGCASCSDGSAGLVPAEGLLSGLALVVPLYDSGQQVAVAVASSAAPATAAAPSAAAHAAPAAFSAGKAAGLIAGAAAVTALAVLIWPSAPAGPESRGGPVTASPAPPPVTAPAEPGPSPSTVPPTPTPTPSRTAATRPPTVPPSPSASPAPAPRPGPDARVVTRVNTLRAANGCPELETDPRLTEVAQRHSEDMAARNYFDHTDSSGRGAGDRVGATGYAWSAVGETIATGMSDPAAVVEEWRNSPGRDDDIFNCDFVHVGVGIADSPRGPYWTQVLATPR</sequence>
<comment type="similarity">
    <text evidence="1">Belongs to the sigma-70 factor family. ECF subfamily.</text>
</comment>
<dbReference type="NCBIfam" id="TIGR02937">
    <property type="entry name" value="sigma70-ECF"/>
    <property type="match status" value="1"/>
</dbReference>
<keyword evidence="1" id="KW-0805">Transcription regulation</keyword>
<protein>
    <recommendedName>
        <fullName evidence="1">RNA polymerase sigma factor</fullName>
    </recommendedName>
</protein>
<dbReference type="InterPro" id="IPR035940">
    <property type="entry name" value="CAP_sf"/>
</dbReference>
<feature type="domain" description="SCP" evidence="3">
    <location>
        <begin position="466"/>
        <end position="579"/>
    </location>
</feature>
<keyword evidence="6" id="KW-1185">Reference proteome</keyword>
<proteinExistence type="inferred from homology"/>
<reference evidence="6" key="1">
    <citation type="journal article" date="2019" name="Int. J. Syst. Evol. Microbiol.">
        <title>The Global Catalogue of Microorganisms (GCM) 10K type strain sequencing project: providing services to taxonomists for standard genome sequencing and annotation.</title>
        <authorList>
            <consortium name="The Broad Institute Genomics Platform"/>
            <consortium name="The Broad Institute Genome Sequencing Center for Infectious Disease"/>
            <person name="Wu L."/>
            <person name="Ma J."/>
        </authorList>
    </citation>
    <scope>NUCLEOTIDE SEQUENCE [LARGE SCALE GENOMIC DNA]</scope>
    <source>
        <strain evidence="6">JCM 4602</strain>
    </source>
</reference>
<evidence type="ECO:0000256" key="1">
    <source>
        <dbReference type="RuleBase" id="RU000716"/>
    </source>
</evidence>
<organism evidence="5 6">
    <name type="scientific">Streptomyces rubiginosohelvolus</name>
    <dbReference type="NCBI Taxonomy" id="67362"/>
    <lineage>
        <taxon>Bacteria</taxon>
        <taxon>Bacillati</taxon>
        <taxon>Actinomycetota</taxon>
        <taxon>Actinomycetes</taxon>
        <taxon>Kitasatosporales</taxon>
        <taxon>Streptomycetaceae</taxon>
        <taxon>Streptomyces</taxon>
    </lineage>
</organism>
<dbReference type="EMBL" id="BMUW01000009">
    <property type="protein sequence ID" value="GGZ66782.1"/>
    <property type="molecule type" value="Genomic_DNA"/>
</dbReference>
<dbReference type="SUPFAM" id="SSF55797">
    <property type="entry name" value="PR-1-like"/>
    <property type="match status" value="1"/>
</dbReference>
<dbReference type="InterPro" id="IPR014284">
    <property type="entry name" value="RNA_pol_sigma-70_dom"/>
</dbReference>
<keyword evidence="1" id="KW-0804">Transcription</keyword>
<feature type="compositionally biased region" description="Pro residues" evidence="2">
    <location>
        <begin position="442"/>
        <end position="459"/>
    </location>
</feature>
<accession>A0ABQ3C479</accession>
<evidence type="ECO:0000313" key="5">
    <source>
        <dbReference type="EMBL" id="GGZ66782.1"/>
    </source>
</evidence>
<dbReference type="SUPFAM" id="SSF88946">
    <property type="entry name" value="Sigma2 domain of RNA polymerase sigma factors"/>
    <property type="match status" value="1"/>
</dbReference>
<dbReference type="InterPro" id="IPR013325">
    <property type="entry name" value="RNA_pol_sigma_r2"/>
</dbReference>
<dbReference type="PROSITE" id="PS01063">
    <property type="entry name" value="SIGMA70_ECF"/>
    <property type="match status" value="1"/>
</dbReference>
<feature type="compositionally biased region" description="Pro residues" evidence="2">
    <location>
        <begin position="407"/>
        <end position="432"/>
    </location>
</feature>
<dbReference type="Gene3D" id="3.40.33.10">
    <property type="entry name" value="CAP"/>
    <property type="match status" value="1"/>
</dbReference>
<keyword evidence="1" id="KW-0238">DNA-binding</keyword>
<dbReference type="PANTHER" id="PTHR31157">
    <property type="entry name" value="SCP DOMAIN-CONTAINING PROTEIN"/>
    <property type="match status" value="1"/>
</dbReference>
<dbReference type="InterPro" id="IPR000838">
    <property type="entry name" value="RNA_pol_sigma70_ECF_CS"/>
</dbReference>
<dbReference type="Gene3D" id="1.10.1740.10">
    <property type="match status" value="1"/>
</dbReference>
<dbReference type="Pfam" id="PF04542">
    <property type="entry name" value="Sigma70_r2"/>
    <property type="match status" value="1"/>
</dbReference>
<name>A0ABQ3C479_9ACTN</name>
<evidence type="ECO:0000256" key="2">
    <source>
        <dbReference type="SAM" id="MobiDB-lite"/>
    </source>
</evidence>
<evidence type="ECO:0000259" key="4">
    <source>
        <dbReference type="Pfam" id="PF04542"/>
    </source>
</evidence>
<dbReference type="Proteomes" id="UP000624183">
    <property type="component" value="Unassembled WGS sequence"/>
</dbReference>
<feature type="region of interest" description="Disordered" evidence="2">
    <location>
        <begin position="394"/>
        <end position="462"/>
    </location>
</feature>
<feature type="domain" description="RNA polymerase sigma-70 region 2" evidence="4">
    <location>
        <begin position="107"/>
        <end position="169"/>
    </location>
</feature>
<keyword evidence="1" id="KW-0731">Sigma factor</keyword>
<evidence type="ECO:0000259" key="3">
    <source>
        <dbReference type="Pfam" id="PF00188"/>
    </source>
</evidence>
<evidence type="ECO:0000313" key="6">
    <source>
        <dbReference type="Proteomes" id="UP000624183"/>
    </source>
</evidence>
<gene>
    <name evidence="5" type="ORF">GCM10010328_47410</name>
</gene>
<dbReference type="InterPro" id="IPR014044">
    <property type="entry name" value="CAP_dom"/>
</dbReference>
<dbReference type="CDD" id="cd05379">
    <property type="entry name" value="CAP_bacterial"/>
    <property type="match status" value="1"/>
</dbReference>
<comment type="caution">
    <text evidence="5">The sequence shown here is derived from an EMBL/GenBank/DDBJ whole genome shotgun (WGS) entry which is preliminary data.</text>
</comment>
<dbReference type="PANTHER" id="PTHR31157:SF1">
    <property type="entry name" value="SCP DOMAIN-CONTAINING PROTEIN"/>
    <property type="match status" value="1"/>
</dbReference>